<keyword evidence="7" id="KW-0969">Cilium</keyword>
<dbReference type="Proteomes" id="UP000401081">
    <property type="component" value="Unassembled WGS sequence"/>
</dbReference>
<reference evidence="7 8" key="1">
    <citation type="submission" date="2019-03" db="EMBL/GenBank/DDBJ databases">
        <authorList>
            <consortium name="Pathogen Informatics"/>
        </authorList>
    </citation>
    <scope>NUCLEOTIDE SEQUENCE [LARGE SCALE GENOMIC DNA]</scope>
    <source>
        <strain evidence="7 8">NCTC12993</strain>
    </source>
</reference>
<comment type="subcellular location">
    <subcellularLocation>
        <location evidence="1">Cytoplasm</location>
        <location evidence="1">Cytosol</location>
    </subcellularLocation>
</comment>
<evidence type="ECO:0000256" key="3">
    <source>
        <dbReference type="ARBA" id="ARBA00022490"/>
    </source>
</evidence>
<comment type="similarity">
    <text evidence="2">Belongs to the FliS family.</text>
</comment>
<sequence length="194" mass="20958">MYGNDQEGFGLYQQSDLAIQAAAANPHQLVLMLFNGLMDELVRAKSHITARRFERKAQSINKCIDILNALTSALDFDKGGELALSLANLYDYCVYRLYDASHNLSVENIGRSGSDPRQYPGRLGKNGSGGMSALHSIQVLTQALRQATEDHNWPAVVNVDAKIAELLRAIQGKKPGGGRARGDGCTQEDAPAGA</sequence>
<evidence type="ECO:0000313" key="8">
    <source>
        <dbReference type="Proteomes" id="UP000401081"/>
    </source>
</evidence>
<dbReference type="Gene3D" id="1.20.120.340">
    <property type="entry name" value="Flagellar protein FliS"/>
    <property type="match status" value="1"/>
</dbReference>
<dbReference type="GO" id="GO:0044780">
    <property type="term" value="P:bacterial-type flagellum assembly"/>
    <property type="evidence" value="ECO:0007669"/>
    <property type="project" value="InterPro"/>
</dbReference>
<protein>
    <submittedName>
        <fullName evidence="7">Flagellar protein fliS</fullName>
    </submittedName>
</protein>
<keyword evidence="7" id="KW-0966">Cell projection</keyword>
<keyword evidence="4" id="KW-1005">Bacterial flagellum biogenesis</keyword>
<accession>A0A485AJL7</accession>
<dbReference type="InterPro" id="IPR003713">
    <property type="entry name" value="FliS"/>
</dbReference>
<evidence type="ECO:0000256" key="4">
    <source>
        <dbReference type="ARBA" id="ARBA00022795"/>
    </source>
</evidence>
<keyword evidence="5" id="KW-0143">Chaperone</keyword>
<keyword evidence="8" id="KW-1185">Reference proteome</keyword>
<organism evidence="7 8">
    <name type="scientific">Kluyvera cryocrescens</name>
    <name type="common">Kluyvera citrophila</name>
    <dbReference type="NCBI Taxonomy" id="580"/>
    <lineage>
        <taxon>Bacteria</taxon>
        <taxon>Pseudomonadati</taxon>
        <taxon>Pseudomonadota</taxon>
        <taxon>Gammaproteobacteria</taxon>
        <taxon>Enterobacterales</taxon>
        <taxon>Enterobacteriaceae</taxon>
        <taxon>Kluyvera</taxon>
    </lineage>
</organism>
<dbReference type="NCBIfam" id="TIGR00208">
    <property type="entry name" value="fliS"/>
    <property type="match status" value="1"/>
</dbReference>
<dbReference type="PANTHER" id="PTHR34773">
    <property type="entry name" value="FLAGELLAR SECRETION CHAPERONE FLIS"/>
    <property type="match status" value="1"/>
</dbReference>
<dbReference type="AlphaFoldDB" id="A0A485AJL7"/>
<dbReference type="InterPro" id="IPR036584">
    <property type="entry name" value="FliS_sf"/>
</dbReference>
<name>A0A485AJL7_KLUCR</name>
<dbReference type="Pfam" id="PF02561">
    <property type="entry name" value="FliS"/>
    <property type="match status" value="1"/>
</dbReference>
<dbReference type="SUPFAM" id="SSF101116">
    <property type="entry name" value="Flagellar export chaperone FliS"/>
    <property type="match status" value="1"/>
</dbReference>
<dbReference type="CDD" id="cd16098">
    <property type="entry name" value="FliS"/>
    <property type="match status" value="1"/>
</dbReference>
<keyword evidence="7" id="KW-0282">Flagellum</keyword>
<gene>
    <name evidence="7" type="primary">fliS_1</name>
    <name evidence="7" type="ORF">NCTC12993_01827</name>
</gene>
<keyword evidence="3" id="KW-0963">Cytoplasm</keyword>
<dbReference type="EMBL" id="CAADJD010000015">
    <property type="protein sequence ID" value="VFS61224.1"/>
    <property type="molecule type" value="Genomic_DNA"/>
</dbReference>
<feature type="region of interest" description="Disordered" evidence="6">
    <location>
        <begin position="174"/>
        <end position="194"/>
    </location>
</feature>
<evidence type="ECO:0000313" key="7">
    <source>
        <dbReference type="EMBL" id="VFS61224.1"/>
    </source>
</evidence>
<evidence type="ECO:0000256" key="1">
    <source>
        <dbReference type="ARBA" id="ARBA00004514"/>
    </source>
</evidence>
<dbReference type="GO" id="GO:0071973">
    <property type="term" value="P:bacterial-type flagellum-dependent cell motility"/>
    <property type="evidence" value="ECO:0007669"/>
    <property type="project" value="TreeGrafter"/>
</dbReference>
<evidence type="ECO:0000256" key="5">
    <source>
        <dbReference type="ARBA" id="ARBA00023186"/>
    </source>
</evidence>
<evidence type="ECO:0000256" key="2">
    <source>
        <dbReference type="ARBA" id="ARBA00008787"/>
    </source>
</evidence>
<dbReference type="PANTHER" id="PTHR34773:SF1">
    <property type="entry name" value="FLAGELLAR SECRETION CHAPERONE FLIS"/>
    <property type="match status" value="1"/>
</dbReference>
<evidence type="ECO:0000256" key="6">
    <source>
        <dbReference type="SAM" id="MobiDB-lite"/>
    </source>
</evidence>
<dbReference type="GO" id="GO:0005829">
    <property type="term" value="C:cytosol"/>
    <property type="evidence" value="ECO:0007669"/>
    <property type="project" value="UniProtKB-SubCell"/>
</dbReference>
<proteinExistence type="inferred from homology"/>